<evidence type="ECO:0000313" key="2">
    <source>
        <dbReference type="EMBL" id="SDO36276.1"/>
    </source>
</evidence>
<sequence length="306" mass="31847">MSRTRSRRIAATALAAAALLAMAACGGNDSARHAAGGTTAPGTSGTAAPAVDALAAVQKRTSAVHSARSDGKVTVGSLATLTLKGTTDWAHGPLGTLTVTYTGGSNIGILRQGGMSTTTETRYLPDAFYTDMGPAVARQDGGKEWLKKGYNGLGKDVDDFGVAVPDQLDKASPTQELDLAIASPDVHEVGRETVRGVPATHYRGTVRPADLARRVPHVTDADRAALRKQFAASRTTAEQVDLWISADHLPVQVTSRATTGDGTLQIAVHYSDYGVAVHPQAPPAAKTLDYEQVMKESRPATTPPAA</sequence>
<dbReference type="PROSITE" id="PS51257">
    <property type="entry name" value="PROKAR_LIPOPROTEIN"/>
    <property type="match status" value="1"/>
</dbReference>
<dbReference type="AlphaFoldDB" id="A0A1H0IXS3"/>
<evidence type="ECO:0000313" key="3">
    <source>
        <dbReference type="Proteomes" id="UP000199341"/>
    </source>
</evidence>
<organism evidence="2 3">
    <name type="scientific">Actinacidiphila guanduensis</name>
    <dbReference type="NCBI Taxonomy" id="310781"/>
    <lineage>
        <taxon>Bacteria</taxon>
        <taxon>Bacillati</taxon>
        <taxon>Actinomycetota</taxon>
        <taxon>Actinomycetes</taxon>
        <taxon>Kitasatosporales</taxon>
        <taxon>Streptomycetaceae</taxon>
        <taxon>Actinacidiphila</taxon>
    </lineage>
</organism>
<dbReference type="InterPro" id="IPR029046">
    <property type="entry name" value="LolA/LolB/LppX"/>
</dbReference>
<reference evidence="2 3" key="1">
    <citation type="submission" date="2016-10" db="EMBL/GenBank/DDBJ databases">
        <authorList>
            <person name="de Groot N.N."/>
        </authorList>
    </citation>
    <scope>NUCLEOTIDE SEQUENCE [LARGE SCALE GENOMIC DNA]</scope>
    <source>
        <strain evidence="2 3">CGMCC 4.2022</strain>
    </source>
</reference>
<evidence type="ECO:0000256" key="1">
    <source>
        <dbReference type="SAM" id="SignalP"/>
    </source>
</evidence>
<accession>A0A1H0IXS3</accession>
<dbReference type="Gene3D" id="2.50.20.20">
    <property type="match status" value="1"/>
</dbReference>
<dbReference type="STRING" id="310781.SAMN05216259_109160"/>
<gene>
    <name evidence="2" type="ORF">SAMN05216259_109160</name>
</gene>
<name>A0A1H0IXS3_9ACTN</name>
<dbReference type="Proteomes" id="UP000199341">
    <property type="component" value="Unassembled WGS sequence"/>
</dbReference>
<keyword evidence="1" id="KW-0732">Signal</keyword>
<dbReference type="RefSeq" id="WP_093786061.1">
    <property type="nucleotide sequence ID" value="NZ_FNIE01000009.1"/>
</dbReference>
<keyword evidence="3" id="KW-1185">Reference proteome</keyword>
<dbReference type="OrthoDB" id="3369896at2"/>
<dbReference type="SUPFAM" id="SSF89392">
    <property type="entry name" value="Prokaryotic lipoproteins and lipoprotein localization factors"/>
    <property type="match status" value="1"/>
</dbReference>
<dbReference type="EMBL" id="FNIE01000009">
    <property type="protein sequence ID" value="SDO36276.1"/>
    <property type="molecule type" value="Genomic_DNA"/>
</dbReference>
<protein>
    <recommendedName>
        <fullName evidence="4">Lipoprotein</fullName>
    </recommendedName>
</protein>
<proteinExistence type="predicted"/>
<evidence type="ECO:0008006" key="4">
    <source>
        <dbReference type="Google" id="ProtNLM"/>
    </source>
</evidence>
<feature type="chain" id="PRO_5038697550" description="Lipoprotein" evidence="1">
    <location>
        <begin position="24"/>
        <end position="306"/>
    </location>
</feature>
<feature type="signal peptide" evidence="1">
    <location>
        <begin position="1"/>
        <end position="23"/>
    </location>
</feature>